<dbReference type="SUPFAM" id="SSF56784">
    <property type="entry name" value="HAD-like"/>
    <property type="match status" value="1"/>
</dbReference>
<organism evidence="7">
    <name type="scientific">Glycine falcata</name>
    <dbReference type="NCBI Taxonomy" id="45690"/>
    <lineage>
        <taxon>Eukaryota</taxon>
        <taxon>Viridiplantae</taxon>
        <taxon>Streptophyta</taxon>
        <taxon>Embryophyta</taxon>
        <taxon>Tracheophyta</taxon>
        <taxon>Spermatophyta</taxon>
        <taxon>Magnoliopsida</taxon>
        <taxon>eudicotyledons</taxon>
        <taxon>Gunneridae</taxon>
        <taxon>Pentapetalae</taxon>
        <taxon>rosids</taxon>
        <taxon>fabids</taxon>
        <taxon>Fabales</taxon>
        <taxon>Fabaceae</taxon>
        <taxon>Papilionoideae</taxon>
        <taxon>50 kb inversion clade</taxon>
        <taxon>NPAAA clade</taxon>
        <taxon>indigoferoid/millettioid clade</taxon>
        <taxon>Phaseoleae</taxon>
        <taxon>Glycine</taxon>
        <taxon>Glycine subgen. Glycine</taxon>
    </lineage>
</organism>
<evidence type="ECO:0000256" key="6">
    <source>
        <dbReference type="SAM" id="SignalP"/>
    </source>
</evidence>
<evidence type="ECO:0000256" key="2">
    <source>
        <dbReference type="ARBA" id="ARBA00022729"/>
    </source>
</evidence>
<name>Q6QWF8_9FABA</name>
<dbReference type="PANTHER" id="PTHR31284">
    <property type="entry name" value="ACID PHOSPHATASE-LIKE PROTEIN"/>
    <property type="match status" value="1"/>
</dbReference>
<dbReference type="EMBL" id="AY523602">
    <property type="protein sequence ID" value="AAS07026.1"/>
    <property type="molecule type" value="mRNA"/>
</dbReference>
<protein>
    <submittedName>
        <fullName evidence="7">Vegetative storage protein</fullName>
    </submittedName>
</protein>
<feature type="signal peptide" evidence="6">
    <location>
        <begin position="1"/>
        <end position="21"/>
    </location>
</feature>
<reference evidence="7" key="1">
    <citation type="journal article" date="2004" name="Planta">
        <title>A single amino acid substitution in soybean VSPalpha increases its acid phosphatase activity nearly 20-fold.</title>
        <authorList>
            <person name="Leelapon O."/>
            <person name="Sarath G."/>
            <person name="Staswick P.E."/>
        </authorList>
    </citation>
    <scope>NUCLEOTIDE SEQUENCE</scope>
</reference>
<dbReference type="InterPro" id="IPR036412">
    <property type="entry name" value="HAD-like_sf"/>
</dbReference>
<evidence type="ECO:0000256" key="4">
    <source>
        <dbReference type="ARBA" id="ARBA00023180"/>
    </source>
</evidence>
<evidence type="ECO:0000256" key="3">
    <source>
        <dbReference type="ARBA" id="ARBA00022761"/>
    </source>
</evidence>
<accession>Q6QWF8</accession>
<comment type="similarity">
    <text evidence="5">Belongs to the APS1/VSP family.</text>
</comment>
<dbReference type="AlphaFoldDB" id="Q6QWF8"/>
<proteinExistence type="evidence at transcript level"/>
<dbReference type="InterPro" id="IPR023214">
    <property type="entry name" value="HAD_sf"/>
</dbReference>
<dbReference type="InterPro" id="IPR011267">
    <property type="entry name" value="Veg_Stor_Prot"/>
</dbReference>
<evidence type="ECO:0000313" key="7">
    <source>
        <dbReference type="EMBL" id="AAS07026.1"/>
    </source>
</evidence>
<dbReference type="NCBIfam" id="TIGR01680">
    <property type="entry name" value="Veg_Stor_Prot"/>
    <property type="match status" value="1"/>
</dbReference>
<sequence>MKMKVLVFFVATILAAWECHAYDMFPLRMNTGYGDRSTEMKCASWRLAVEAHNIFGFETIPKECVEPTKEYIHGGQYQSDSKTVNQQAYFYARELEVRENDVFLFSIDGTALSNVPYYSEHGYGVEKFNSTLYDEWVNKGVAPALPETLYNYNKLVSLGFKIVFLSGRLQDKEEVTKANLKAAGYNTWHRLILKDPKFIAPNALEYKSAMREKLMRQGYRIVGIIGDQWSDLLGHHTGDSRTFKLPNPMYYIE</sequence>
<reference evidence="7" key="2">
    <citation type="submission" date="2004-01" db="EMBL/GenBank/DDBJ databases">
        <authorList>
            <person name="Staswick P.S."/>
            <person name="Leelapon O."/>
        </authorList>
    </citation>
    <scope>NUCLEOTIDE SEQUENCE</scope>
</reference>
<keyword evidence="3 5" id="KW-0758">Storage protein</keyword>
<keyword evidence="4" id="KW-0325">Glycoprotein</keyword>
<dbReference type="CDD" id="cd07535">
    <property type="entry name" value="HAD_VSP"/>
    <property type="match status" value="1"/>
</dbReference>
<dbReference type="PANTHER" id="PTHR31284:SF19">
    <property type="entry name" value="VEGETATIVE STORAGE PROTEIN 1-RELATED"/>
    <property type="match status" value="1"/>
</dbReference>
<keyword evidence="2 6" id="KW-0732">Signal</keyword>
<feature type="chain" id="PRO_5004280125" evidence="6">
    <location>
        <begin position="22"/>
        <end position="253"/>
    </location>
</feature>
<dbReference type="InterPro" id="IPR014403">
    <property type="entry name" value="APS1/VSP"/>
</dbReference>
<dbReference type="Pfam" id="PF03767">
    <property type="entry name" value="Acid_phosphat_B"/>
    <property type="match status" value="1"/>
</dbReference>
<dbReference type="Gene3D" id="3.40.50.1000">
    <property type="entry name" value="HAD superfamily/HAD-like"/>
    <property type="match status" value="1"/>
</dbReference>
<gene>
    <name evidence="7" type="primary">VSPa</name>
</gene>
<dbReference type="PIRSF" id="PIRSF002674">
    <property type="entry name" value="VSP"/>
    <property type="match status" value="1"/>
</dbReference>
<dbReference type="InterPro" id="IPR005519">
    <property type="entry name" value="Acid_phosphat_B-like"/>
</dbReference>
<dbReference type="GO" id="GO:0045735">
    <property type="term" value="F:nutrient reservoir activity"/>
    <property type="evidence" value="ECO:0007669"/>
    <property type="project" value="UniProtKB-UniRule"/>
</dbReference>
<comment type="function">
    <text evidence="1 5">May function as somatic storage protein during early seedling development.</text>
</comment>
<evidence type="ECO:0000256" key="1">
    <source>
        <dbReference type="ARBA" id="ARBA00002410"/>
    </source>
</evidence>
<evidence type="ECO:0000256" key="5">
    <source>
        <dbReference type="PIRNR" id="PIRNR002674"/>
    </source>
</evidence>